<dbReference type="CDD" id="cd01301">
    <property type="entry name" value="rDP_like"/>
    <property type="match status" value="1"/>
</dbReference>
<dbReference type="GO" id="GO:0016805">
    <property type="term" value="F:dipeptidase activity"/>
    <property type="evidence" value="ECO:0007669"/>
    <property type="project" value="UniProtKB-KW"/>
</dbReference>
<dbReference type="InterPro" id="IPR008257">
    <property type="entry name" value="Pept_M19"/>
</dbReference>
<comment type="caution">
    <text evidence="2">The sequence shown here is derived from an EMBL/GenBank/DDBJ whole genome shotgun (WGS) entry which is preliminary data.</text>
</comment>
<proteinExistence type="predicted"/>
<keyword evidence="3" id="KW-1185">Reference proteome</keyword>
<dbReference type="Proteomes" id="UP001285263">
    <property type="component" value="Unassembled WGS sequence"/>
</dbReference>
<dbReference type="Gene3D" id="1.10.287.650">
    <property type="entry name" value="L27 domain"/>
    <property type="match status" value="1"/>
</dbReference>
<keyword evidence="1" id="KW-0732">Signal</keyword>
<dbReference type="InterPro" id="IPR032466">
    <property type="entry name" value="Metal_Hydrolase"/>
</dbReference>
<evidence type="ECO:0000313" key="2">
    <source>
        <dbReference type="EMBL" id="MDY0746752.1"/>
    </source>
</evidence>
<feature type="chain" id="PRO_5046944660" evidence="1">
    <location>
        <begin position="23"/>
        <end position="425"/>
    </location>
</feature>
<dbReference type="EC" id="3.4.13.19" evidence="2"/>
<dbReference type="PANTHER" id="PTHR10443:SF12">
    <property type="entry name" value="DIPEPTIDASE"/>
    <property type="match status" value="1"/>
</dbReference>
<protein>
    <submittedName>
        <fullName evidence="2">Dipeptidase</fullName>
        <ecNumber evidence="2">3.4.13.19</ecNumber>
    </submittedName>
</protein>
<accession>A0ABU5DKC9</accession>
<evidence type="ECO:0000313" key="3">
    <source>
        <dbReference type="Proteomes" id="UP001285263"/>
    </source>
</evidence>
<keyword evidence="2" id="KW-0378">Hydrolase</keyword>
<reference evidence="2 3" key="1">
    <citation type="submission" date="2023-11" db="EMBL/GenBank/DDBJ databases">
        <title>Paucibacter sp. nov., isolated from fresh soil in Korea.</title>
        <authorList>
            <person name="Le N.T.T."/>
        </authorList>
    </citation>
    <scope>NUCLEOTIDE SEQUENCE [LARGE SCALE GENOMIC DNA]</scope>
    <source>
        <strain evidence="2 3">R3-3</strain>
    </source>
</reference>
<dbReference type="SUPFAM" id="SSF51556">
    <property type="entry name" value="Metallo-dependent hydrolases"/>
    <property type="match status" value="1"/>
</dbReference>
<dbReference type="PROSITE" id="PS51365">
    <property type="entry name" value="RENAL_DIPEPTIDASE_2"/>
    <property type="match status" value="1"/>
</dbReference>
<dbReference type="RefSeq" id="WP_320424704.1">
    <property type="nucleotide sequence ID" value="NZ_JAXCLA010000006.1"/>
</dbReference>
<dbReference type="PANTHER" id="PTHR10443">
    <property type="entry name" value="MICROSOMAL DIPEPTIDASE"/>
    <property type="match status" value="1"/>
</dbReference>
<dbReference type="Pfam" id="PF01244">
    <property type="entry name" value="Peptidase_M19"/>
    <property type="match status" value="1"/>
</dbReference>
<dbReference type="EMBL" id="JAXCLA010000006">
    <property type="protein sequence ID" value="MDY0746752.1"/>
    <property type="molecule type" value="Genomic_DNA"/>
</dbReference>
<keyword evidence="2" id="KW-0224">Dipeptidase</keyword>
<name>A0ABU5DKC9_9BURK</name>
<feature type="signal peptide" evidence="1">
    <location>
        <begin position="1"/>
        <end position="22"/>
    </location>
</feature>
<gene>
    <name evidence="2" type="ORF">SNE35_19730</name>
</gene>
<dbReference type="Gene3D" id="3.20.20.140">
    <property type="entry name" value="Metal-dependent hydrolases"/>
    <property type="match status" value="1"/>
</dbReference>
<organism evidence="2 3">
    <name type="scientific">Roseateles agri</name>
    <dbReference type="NCBI Taxonomy" id="3098619"/>
    <lineage>
        <taxon>Bacteria</taxon>
        <taxon>Pseudomonadati</taxon>
        <taxon>Pseudomonadota</taxon>
        <taxon>Betaproteobacteria</taxon>
        <taxon>Burkholderiales</taxon>
        <taxon>Sphaerotilaceae</taxon>
        <taxon>Roseateles</taxon>
    </lineage>
</organism>
<sequence>MARIRNSIALVAGLLLAAVAMAVDPAGPVVSKTARALHEQLLTLDSHLDTPMNFELQGWDILQRHDALQDGSQVDLPRLIEGGLDGGFWAIYTPQGPRTAAGVQAARDAAFAPLVAIRELVAAHPRQFELALKADDAARIAAGGKRVVFLSIENGFPVEGDPGLLQTFQRLGVRLAGPVHLCNNGLADSSTDPQGPEWHGLSEQGRRFVAEANRLGIVLDASHASDEVLDQLIELSRTPVLLSHSGLKAVFDHPRNIDDARLRRLAASGGVIQINFLSDYLIATPHDPARDQALQALWADARTGPPTLAARQALIARKAEIERRWPVPRASFEDAFAHLLHAIRVAGIEHVGIGADFDGGGGVTGFEDARDYPKITARLLAEGFGPAEIQQVWSGNLLRVLRAAETYAQGLQARPVGAASAPSSP</sequence>
<keyword evidence="2" id="KW-0645">Protease</keyword>
<evidence type="ECO:0000256" key="1">
    <source>
        <dbReference type="SAM" id="SignalP"/>
    </source>
</evidence>